<dbReference type="Pfam" id="PF08818">
    <property type="entry name" value="DUF1801"/>
    <property type="match status" value="1"/>
</dbReference>
<dbReference type="EMBL" id="BMKK01000021">
    <property type="protein sequence ID" value="GGD82597.1"/>
    <property type="molecule type" value="Genomic_DNA"/>
</dbReference>
<dbReference type="RefSeq" id="WP_188771333.1">
    <property type="nucleotide sequence ID" value="NZ_BMKK01000021.1"/>
</dbReference>
<evidence type="ECO:0000313" key="3">
    <source>
        <dbReference type="Proteomes" id="UP000609064"/>
    </source>
</evidence>
<reference evidence="2" key="1">
    <citation type="journal article" date="2014" name="Int. J. Syst. Evol. Microbiol.">
        <title>Complete genome sequence of Corynebacterium casei LMG S-19264T (=DSM 44701T), isolated from a smear-ripened cheese.</title>
        <authorList>
            <consortium name="US DOE Joint Genome Institute (JGI-PGF)"/>
            <person name="Walter F."/>
            <person name="Albersmeier A."/>
            <person name="Kalinowski J."/>
            <person name="Ruckert C."/>
        </authorList>
    </citation>
    <scope>NUCLEOTIDE SEQUENCE</scope>
    <source>
        <strain evidence="2">CGMCC 1.15958</strain>
    </source>
</reference>
<protein>
    <recommendedName>
        <fullName evidence="1">YdhG-like domain-containing protein</fullName>
    </recommendedName>
</protein>
<reference evidence="2" key="2">
    <citation type="submission" date="2020-09" db="EMBL/GenBank/DDBJ databases">
        <authorList>
            <person name="Sun Q."/>
            <person name="Zhou Y."/>
        </authorList>
    </citation>
    <scope>NUCLEOTIDE SEQUENCE</scope>
    <source>
        <strain evidence="2">CGMCC 1.15958</strain>
    </source>
</reference>
<proteinExistence type="predicted"/>
<dbReference type="AlphaFoldDB" id="A0A917DZM6"/>
<dbReference type="SUPFAM" id="SSF159888">
    <property type="entry name" value="YdhG-like"/>
    <property type="match status" value="1"/>
</dbReference>
<dbReference type="Gene3D" id="3.90.1150.200">
    <property type="match status" value="1"/>
</dbReference>
<sequence length="212" mass="23983">MNPKVDEFLEKSAKWQEELKRLRNIVLACGLTEELKWGQPCYTFNNTNVILLGGFKDYCFISFLKGVLLHDSENILQKPGENTQSGRIISFTEIQKINDLTPTLKAYIYEAIEVEKAGLKVVSVSKAELVFPDELLQKFKSDSAFKVAFEALTPGRQRAYNIYFTGAKSSKARASRIESYTERIMNGKGFNDCICGLSKRLPNCDGSHKYIT</sequence>
<dbReference type="Pfam" id="PF13376">
    <property type="entry name" value="OmdA"/>
    <property type="match status" value="1"/>
</dbReference>
<name>A0A917DZM6_9BACT</name>
<keyword evidence="3" id="KW-1185">Reference proteome</keyword>
<evidence type="ECO:0000259" key="1">
    <source>
        <dbReference type="Pfam" id="PF08818"/>
    </source>
</evidence>
<dbReference type="InterPro" id="IPR014922">
    <property type="entry name" value="YdhG-like"/>
</dbReference>
<dbReference type="PIRSF" id="PIRSF021308">
    <property type="entry name" value="UCP021308"/>
    <property type="match status" value="1"/>
</dbReference>
<dbReference type="InterPro" id="IPR016786">
    <property type="entry name" value="YdeI_bac"/>
</dbReference>
<gene>
    <name evidence="2" type="primary">ydeI</name>
    <name evidence="2" type="ORF">GCM10011514_53340</name>
</gene>
<accession>A0A917DZM6</accession>
<dbReference type="Proteomes" id="UP000609064">
    <property type="component" value="Unassembled WGS sequence"/>
</dbReference>
<evidence type="ECO:0000313" key="2">
    <source>
        <dbReference type="EMBL" id="GGD82597.1"/>
    </source>
</evidence>
<comment type="caution">
    <text evidence="2">The sequence shown here is derived from an EMBL/GenBank/DDBJ whole genome shotgun (WGS) entry which is preliminary data.</text>
</comment>
<feature type="domain" description="YdhG-like" evidence="1">
    <location>
        <begin position="15"/>
        <end position="112"/>
    </location>
</feature>
<organism evidence="2 3">
    <name type="scientific">Emticicia aquatilis</name>
    <dbReference type="NCBI Taxonomy" id="1537369"/>
    <lineage>
        <taxon>Bacteria</taxon>
        <taxon>Pseudomonadati</taxon>
        <taxon>Bacteroidota</taxon>
        <taxon>Cytophagia</taxon>
        <taxon>Cytophagales</taxon>
        <taxon>Leadbetterellaceae</taxon>
        <taxon>Emticicia</taxon>
    </lineage>
</organism>